<keyword evidence="2" id="KW-0808">Transferase</keyword>
<name>A0A1I1I5W4_RUMAL</name>
<evidence type="ECO:0000259" key="1">
    <source>
        <dbReference type="PROSITE" id="PS51186"/>
    </source>
</evidence>
<organism evidence="2 3">
    <name type="scientific">Ruminococcus albus</name>
    <dbReference type="NCBI Taxonomy" id="1264"/>
    <lineage>
        <taxon>Bacteria</taxon>
        <taxon>Bacillati</taxon>
        <taxon>Bacillota</taxon>
        <taxon>Clostridia</taxon>
        <taxon>Eubacteriales</taxon>
        <taxon>Oscillospiraceae</taxon>
        <taxon>Ruminococcus</taxon>
    </lineage>
</organism>
<dbReference type="InterPro" id="IPR016181">
    <property type="entry name" value="Acyl_CoA_acyltransferase"/>
</dbReference>
<gene>
    <name evidence="2" type="ORF">SAMN02910406_01518</name>
</gene>
<protein>
    <submittedName>
        <fullName evidence="2">Acetyltransferase (GNAT) domain-containing protein</fullName>
    </submittedName>
</protein>
<dbReference type="Pfam" id="PF00583">
    <property type="entry name" value="Acetyltransf_1"/>
    <property type="match status" value="1"/>
</dbReference>
<evidence type="ECO:0000313" key="3">
    <source>
        <dbReference type="Proteomes" id="UP000182192"/>
    </source>
</evidence>
<feature type="domain" description="N-acetyltransferase" evidence="1">
    <location>
        <begin position="2"/>
        <end position="139"/>
    </location>
</feature>
<dbReference type="AlphaFoldDB" id="A0A1I1I5W4"/>
<dbReference type="EMBL" id="FOKQ01000010">
    <property type="protein sequence ID" value="SFC31546.1"/>
    <property type="molecule type" value="Genomic_DNA"/>
</dbReference>
<proteinExistence type="predicted"/>
<dbReference type="Gene3D" id="3.40.630.30">
    <property type="match status" value="1"/>
</dbReference>
<dbReference type="InterPro" id="IPR000182">
    <property type="entry name" value="GNAT_dom"/>
</dbReference>
<reference evidence="2 3" key="1">
    <citation type="submission" date="2016-10" db="EMBL/GenBank/DDBJ databases">
        <authorList>
            <person name="de Groot N.N."/>
        </authorList>
    </citation>
    <scope>NUCLEOTIDE SEQUENCE [LARGE SCALE GENOMIC DNA]</scope>
    <source>
        <strain evidence="2 3">AR67</strain>
    </source>
</reference>
<sequence>MDNKFEFTDNISVKDYLRLREEAGWKQLAFEQAQAGLDNSFAVSAVLLEGETVGFARLLWDGGYVAYLAEVMVTEKCRHNRLATQMVEKLIERLRAEKKDGWQIKIHLMANLGRESFYEQFGFKSRPNDRDGAAMDLWL</sequence>
<dbReference type="RefSeq" id="WP_074960974.1">
    <property type="nucleotide sequence ID" value="NZ_FOKQ01000010.1"/>
</dbReference>
<dbReference type="OrthoDB" id="9775804at2"/>
<accession>A0A1I1I5W4</accession>
<dbReference type="PROSITE" id="PS51186">
    <property type="entry name" value="GNAT"/>
    <property type="match status" value="1"/>
</dbReference>
<evidence type="ECO:0000313" key="2">
    <source>
        <dbReference type="EMBL" id="SFC31546.1"/>
    </source>
</evidence>
<dbReference type="Proteomes" id="UP000182192">
    <property type="component" value="Unassembled WGS sequence"/>
</dbReference>
<dbReference type="SUPFAM" id="SSF55729">
    <property type="entry name" value="Acyl-CoA N-acyltransferases (Nat)"/>
    <property type="match status" value="1"/>
</dbReference>
<dbReference type="GO" id="GO:0016747">
    <property type="term" value="F:acyltransferase activity, transferring groups other than amino-acyl groups"/>
    <property type="evidence" value="ECO:0007669"/>
    <property type="project" value="InterPro"/>
</dbReference>